<accession>A0A8X8XA32</accession>
<evidence type="ECO:0000313" key="2">
    <source>
        <dbReference type="EMBL" id="KAG6407971.1"/>
    </source>
</evidence>
<reference evidence="2" key="2">
    <citation type="submission" date="2020-08" db="EMBL/GenBank/DDBJ databases">
        <title>Plant Genome Project.</title>
        <authorList>
            <person name="Zhang R.-G."/>
        </authorList>
    </citation>
    <scope>NUCLEOTIDE SEQUENCE</scope>
    <source>
        <strain evidence="2">Huo1</strain>
        <tissue evidence="2">Leaf</tissue>
    </source>
</reference>
<keyword evidence="3" id="KW-1185">Reference proteome</keyword>
<gene>
    <name evidence="2" type="ORF">SASPL_130972</name>
</gene>
<proteinExistence type="predicted"/>
<comment type="caution">
    <text evidence="2">The sequence shown here is derived from an EMBL/GenBank/DDBJ whole genome shotgun (WGS) entry which is preliminary data.</text>
</comment>
<evidence type="ECO:0000313" key="3">
    <source>
        <dbReference type="Proteomes" id="UP000298416"/>
    </source>
</evidence>
<reference evidence="2" key="1">
    <citation type="submission" date="2018-01" db="EMBL/GenBank/DDBJ databases">
        <authorList>
            <person name="Mao J.F."/>
        </authorList>
    </citation>
    <scope>NUCLEOTIDE SEQUENCE</scope>
    <source>
        <strain evidence="2">Huo1</strain>
        <tissue evidence="2">Leaf</tissue>
    </source>
</reference>
<name>A0A8X8XA32_SALSN</name>
<dbReference type="AlphaFoldDB" id="A0A8X8XA32"/>
<sequence length="86" mass="9711">MAGLFEVQCYDFTSRYPCLDDIDPKLAKDMVGAFCPDVESSDDYEPSENETETRTDSATDENYEPQLGAININDRPSFLMVLTLNM</sequence>
<feature type="region of interest" description="Disordered" evidence="1">
    <location>
        <begin position="37"/>
        <end position="62"/>
    </location>
</feature>
<organism evidence="2">
    <name type="scientific">Salvia splendens</name>
    <name type="common">Scarlet sage</name>
    <dbReference type="NCBI Taxonomy" id="180675"/>
    <lineage>
        <taxon>Eukaryota</taxon>
        <taxon>Viridiplantae</taxon>
        <taxon>Streptophyta</taxon>
        <taxon>Embryophyta</taxon>
        <taxon>Tracheophyta</taxon>
        <taxon>Spermatophyta</taxon>
        <taxon>Magnoliopsida</taxon>
        <taxon>eudicotyledons</taxon>
        <taxon>Gunneridae</taxon>
        <taxon>Pentapetalae</taxon>
        <taxon>asterids</taxon>
        <taxon>lamiids</taxon>
        <taxon>Lamiales</taxon>
        <taxon>Lamiaceae</taxon>
        <taxon>Nepetoideae</taxon>
        <taxon>Mentheae</taxon>
        <taxon>Salviinae</taxon>
        <taxon>Salvia</taxon>
        <taxon>Salvia subgen. Calosphace</taxon>
        <taxon>core Calosphace</taxon>
    </lineage>
</organism>
<evidence type="ECO:0000256" key="1">
    <source>
        <dbReference type="SAM" id="MobiDB-lite"/>
    </source>
</evidence>
<protein>
    <submittedName>
        <fullName evidence="2">Uncharacterized protein</fullName>
    </submittedName>
</protein>
<feature type="compositionally biased region" description="Acidic residues" evidence="1">
    <location>
        <begin position="39"/>
        <end position="50"/>
    </location>
</feature>
<dbReference type="Proteomes" id="UP000298416">
    <property type="component" value="Unassembled WGS sequence"/>
</dbReference>
<dbReference type="EMBL" id="PNBA02000011">
    <property type="protein sequence ID" value="KAG6407971.1"/>
    <property type="molecule type" value="Genomic_DNA"/>
</dbReference>